<gene>
    <name evidence="4" type="ORF">Adt_16820</name>
</gene>
<comment type="caution">
    <text evidence="4">The sequence shown here is derived from an EMBL/GenBank/DDBJ whole genome shotgun (WGS) entry which is preliminary data.</text>
</comment>
<feature type="compositionally biased region" description="Basic and acidic residues" evidence="2">
    <location>
        <begin position="98"/>
        <end position="132"/>
    </location>
</feature>
<evidence type="ECO:0000256" key="2">
    <source>
        <dbReference type="SAM" id="MobiDB-lite"/>
    </source>
</evidence>
<proteinExistence type="predicted"/>
<evidence type="ECO:0000313" key="4">
    <source>
        <dbReference type="EMBL" id="KAL2511220.1"/>
    </source>
</evidence>
<feature type="compositionally biased region" description="Basic and acidic residues" evidence="2">
    <location>
        <begin position="1"/>
        <end position="20"/>
    </location>
</feature>
<dbReference type="PANTHER" id="PTHR46413:SF34">
    <property type="entry name" value="HEAVY METAL-ASSOCIATED ISOPRENYLATED PLANT PROTEIN 3-LIKE"/>
    <property type="match status" value="1"/>
</dbReference>
<evidence type="ECO:0000256" key="1">
    <source>
        <dbReference type="ARBA" id="ARBA00004170"/>
    </source>
</evidence>
<dbReference type="GO" id="GO:0009626">
    <property type="term" value="P:plant-type hypersensitive response"/>
    <property type="evidence" value="ECO:0007669"/>
    <property type="project" value="UniProtKB-KW"/>
</dbReference>
<dbReference type="AlphaFoldDB" id="A0ABD1TFA0"/>
<dbReference type="InterPro" id="IPR006121">
    <property type="entry name" value="HMA_dom"/>
</dbReference>
<evidence type="ECO:0000259" key="3">
    <source>
        <dbReference type="PROSITE" id="PS50846"/>
    </source>
</evidence>
<dbReference type="InterPro" id="IPR044594">
    <property type="entry name" value="HIPP01/3/5/6"/>
</dbReference>
<dbReference type="PANTHER" id="PTHR46413">
    <property type="entry name" value="HEAVY METAL-ASSOCIATED ISOPRENYLATED PLANT PROTEIN 6"/>
    <property type="match status" value="1"/>
</dbReference>
<dbReference type="PROSITE" id="PS50846">
    <property type="entry name" value="HMA_2"/>
    <property type="match status" value="2"/>
</dbReference>
<keyword evidence="5" id="KW-1185">Reference proteome</keyword>
<feature type="region of interest" description="Disordered" evidence="2">
    <location>
        <begin position="1"/>
        <end position="24"/>
    </location>
</feature>
<dbReference type="Gene3D" id="3.30.70.100">
    <property type="match status" value="2"/>
</dbReference>
<feature type="domain" description="HMA" evidence="3">
    <location>
        <begin position="25"/>
        <end position="87"/>
    </location>
</feature>
<feature type="domain" description="HMA" evidence="3">
    <location>
        <begin position="135"/>
        <end position="198"/>
    </location>
</feature>
<protein>
    <submittedName>
        <fullName evidence="4">Heavy metal transport/detoxification superfamily protein</fullName>
    </submittedName>
</protein>
<comment type="subcellular location">
    <subcellularLocation>
        <location evidence="1">Membrane</location>
        <topology evidence="1">Peripheral membrane protein</topology>
    </subcellularLocation>
</comment>
<sequence>MGKNKKNDGGVEEDNKKKESGGNNNITVVLKADLHCEGCASKVIKCIRSFEGVEKVTAGDAHKISVIGKVDPVELREKVEKKTHKKVELISPVPNNKEGAKCKESGGDKVTGEKKNESKDNNSDEKKSKGKEPPVNTMVFKLDLHCNGCIQKIYKIITRTKGYQDVKIDRQKELVTVTGAMDMMELAEILRKRMKKEAEIVPPKKEPEKKKMVAAGSDKAQSGGGHVEGGGDKKIEGNEVQVQVDDRGPFMHRPGSMVDQYQYNPYPVGPYHAPQIFSDENPNACSVM</sequence>
<dbReference type="SUPFAM" id="SSF55008">
    <property type="entry name" value="HMA, heavy metal-associated domain"/>
    <property type="match status" value="2"/>
</dbReference>
<reference evidence="5" key="1">
    <citation type="submission" date="2024-07" db="EMBL/GenBank/DDBJ databases">
        <title>Two chromosome-level genome assemblies of Korean endemic species Abeliophyllum distichum and Forsythia ovata (Oleaceae).</title>
        <authorList>
            <person name="Jang H."/>
        </authorList>
    </citation>
    <scope>NUCLEOTIDE SEQUENCE [LARGE SCALE GENOMIC DNA]</scope>
</reference>
<dbReference type="CDD" id="cd00371">
    <property type="entry name" value="HMA"/>
    <property type="match status" value="2"/>
</dbReference>
<name>A0ABD1TFA0_9LAMI</name>
<evidence type="ECO:0000313" key="5">
    <source>
        <dbReference type="Proteomes" id="UP001604336"/>
    </source>
</evidence>
<feature type="region of interest" description="Disordered" evidence="2">
    <location>
        <begin position="81"/>
        <end position="134"/>
    </location>
</feature>
<dbReference type="Proteomes" id="UP001604336">
    <property type="component" value="Unassembled WGS sequence"/>
</dbReference>
<accession>A0ABD1TFA0</accession>
<dbReference type="Pfam" id="PF00403">
    <property type="entry name" value="HMA"/>
    <property type="match status" value="2"/>
</dbReference>
<dbReference type="GO" id="GO:0016020">
    <property type="term" value="C:membrane"/>
    <property type="evidence" value="ECO:0007669"/>
    <property type="project" value="UniProtKB-SubCell"/>
</dbReference>
<organism evidence="4 5">
    <name type="scientific">Abeliophyllum distichum</name>
    <dbReference type="NCBI Taxonomy" id="126358"/>
    <lineage>
        <taxon>Eukaryota</taxon>
        <taxon>Viridiplantae</taxon>
        <taxon>Streptophyta</taxon>
        <taxon>Embryophyta</taxon>
        <taxon>Tracheophyta</taxon>
        <taxon>Spermatophyta</taxon>
        <taxon>Magnoliopsida</taxon>
        <taxon>eudicotyledons</taxon>
        <taxon>Gunneridae</taxon>
        <taxon>Pentapetalae</taxon>
        <taxon>asterids</taxon>
        <taxon>lamiids</taxon>
        <taxon>Lamiales</taxon>
        <taxon>Oleaceae</taxon>
        <taxon>Forsythieae</taxon>
        <taxon>Abeliophyllum</taxon>
    </lineage>
</organism>
<feature type="region of interest" description="Disordered" evidence="2">
    <location>
        <begin position="205"/>
        <end position="237"/>
    </location>
</feature>
<dbReference type="EMBL" id="JBFOLK010000005">
    <property type="protein sequence ID" value="KAL2511220.1"/>
    <property type="molecule type" value="Genomic_DNA"/>
</dbReference>
<dbReference type="InterPro" id="IPR036163">
    <property type="entry name" value="HMA_dom_sf"/>
</dbReference>